<dbReference type="EMBL" id="SNRW01008411">
    <property type="protein sequence ID" value="KAA6379564.1"/>
    <property type="molecule type" value="Genomic_DNA"/>
</dbReference>
<evidence type="ECO:0000313" key="2">
    <source>
        <dbReference type="Proteomes" id="UP000324800"/>
    </source>
</evidence>
<gene>
    <name evidence="1" type="ORF">EZS28_024910</name>
</gene>
<name>A0A5J4VB13_9EUKA</name>
<organism evidence="1 2">
    <name type="scientific">Streblomastix strix</name>
    <dbReference type="NCBI Taxonomy" id="222440"/>
    <lineage>
        <taxon>Eukaryota</taxon>
        <taxon>Metamonada</taxon>
        <taxon>Preaxostyla</taxon>
        <taxon>Oxymonadida</taxon>
        <taxon>Streblomastigidae</taxon>
        <taxon>Streblomastix</taxon>
    </lineage>
</organism>
<proteinExistence type="predicted"/>
<sequence length="149" mass="16673">MVFILLLIANTLAYQIPSLQILDNAPCQWNVSKYNIGTNTSSKTAKTINAVLEQTCVDGYQITLEDNRHYEFIGINKAKTSPIVIKGGPPRDGNNIWTTWLLNSAQICTIFLVEGDLTLQNIQFNFTLSDDRILIIASSMGFKTFLLDQ</sequence>
<accession>A0A5J4VB13</accession>
<reference evidence="1 2" key="1">
    <citation type="submission" date="2019-03" db="EMBL/GenBank/DDBJ databases">
        <title>Single cell metagenomics reveals metabolic interactions within the superorganism composed of flagellate Streblomastix strix and complex community of Bacteroidetes bacteria on its surface.</title>
        <authorList>
            <person name="Treitli S.C."/>
            <person name="Kolisko M."/>
            <person name="Husnik F."/>
            <person name="Keeling P."/>
            <person name="Hampl V."/>
        </authorList>
    </citation>
    <scope>NUCLEOTIDE SEQUENCE [LARGE SCALE GENOMIC DNA]</scope>
    <source>
        <strain evidence="1">ST1C</strain>
    </source>
</reference>
<dbReference type="AlphaFoldDB" id="A0A5J4VB13"/>
<comment type="caution">
    <text evidence="1">The sequence shown here is derived from an EMBL/GenBank/DDBJ whole genome shotgun (WGS) entry which is preliminary data.</text>
</comment>
<dbReference type="Proteomes" id="UP000324800">
    <property type="component" value="Unassembled WGS sequence"/>
</dbReference>
<evidence type="ECO:0000313" key="1">
    <source>
        <dbReference type="EMBL" id="KAA6379564.1"/>
    </source>
</evidence>
<protein>
    <submittedName>
        <fullName evidence="1">Uncharacterized protein</fullName>
    </submittedName>
</protein>